<sequence>MARRADYNEHQAAKRLRVPLAVFRWARHVSLVPAPDASPGTWSRAAVEEMDAHAVRAAMPHAAVTAVTAANRIAQALGTPNVPGRPVVVSAFAVHRLIAQGLLTGLSANPDGALLNPDQVEAMCRRPDLAQCVSPEAPLGPDQAAARLRVRRVDFDHMRTLGWIEPAERREVYFGTSRVNAVLIPMFRTGDIDALPTAHPEIDWDHLRALGKGRRSPLAALAGQHTAPA</sequence>
<dbReference type="RefSeq" id="WP_190194521.1">
    <property type="nucleotide sequence ID" value="NZ_BMVU01000067.1"/>
</dbReference>
<organism evidence="1 2">
    <name type="scientific">Streptomyces minutiscleroticus</name>
    <dbReference type="NCBI Taxonomy" id="68238"/>
    <lineage>
        <taxon>Bacteria</taxon>
        <taxon>Bacillati</taxon>
        <taxon>Actinomycetota</taxon>
        <taxon>Actinomycetes</taxon>
        <taxon>Kitasatosporales</taxon>
        <taxon>Streptomycetaceae</taxon>
        <taxon>Streptomyces</taxon>
    </lineage>
</organism>
<protein>
    <submittedName>
        <fullName evidence="1">Uncharacterized protein</fullName>
    </submittedName>
</protein>
<gene>
    <name evidence="1" type="ORF">GCM10010358_72050</name>
</gene>
<proteinExistence type="predicted"/>
<comment type="caution">
    <text evidence="1">The sequence shown here is derived from an EMBL/GenBank/DDBJ whole genome shotgun (WGS) entry which is preliminary data.</text>
</comment>
<reference evidence="1" key="1">
    <citation type="journal article" date="2014" name="Int. J. Syst. Evol. Microbiol.">
        <title>Complete genome sequence of Corynebacterium casei LMG S-19264T (=DSM 44701T), isolated from a smear-ripened cheese.</title>
        <authorList>
            <consortium name="US DOE Joint Genome Institute (JGI-PGF)"/>
            <person name="Walter F."/>
            <person name="Albersmeier A."/>
            <person name="Kalinowski J."/>
            <person name="Ruckert C."/>
        </authorList>
    </citation>
    <scope>NUCLEOTIDE SEQUENCE</scope>
    <source>
        <strain evidence="1">JCM 4790</strain>
    </source>
</reference>
<dbReference type="Proteomes" id="UP000619244">
    <property type="component" value="Unassembled WGS sequence"/>
</dbReference>
<evidence type="ECO:0000313" key="2">
    <source>
        <dbReference type="Proteomes" id="UP000619244"/>
    </source>
</evidence>
<reference evidence="1" key="2">
    <citation type="submission" date="2020-09" db="EMBL/GenBank/DDBJ databases">
        <authorList>
            <person name="Sun Q."/>
            <person name="Ohkuma M."/>
        </authorList>
    </citation>
    <scope>NUCLEOTIDE SEQUENCE</scope>
    <source>
        <strain evidence="1">JCM 4790</strain>
    </source>
</reference>
<keyword evidence="2" id="KW-1185">Reference proteome</keyword>
<dbReference type="AlphaFoldDB" id="A0A918NZY3"/>
<evidence type="ECO:0000313" key="1">
    <source>
        <dbReference type="EMBL" id="GGY08649.1"/>
    </source>
</evidence>
<accession>A0A918NZY3</accession>
<name>A0A918NZY3_9ACTN</name>
<dbReference type="EMBL" id="BMVU01000067">
    <property type="protein sequence ID" value="GGY08649.1"/>
    <property type="molecule type" value="Genomic_DNA"/>
</dbReference>